<reference evidence="1 2" key="1">
    <citation type="journal article" date="2012" name="J. Bacteriol.">
        <title>Genome Sequence of n-Alkane-Degrading Hydrocarboniphaga effusa Strain AP103T (ATCC BAA-332T).</title>
        <authorList>
            <person name="Chang H.K."/>
            <person name="Zylstra G.J."/>
            <person name="Chae J.C."/>
        </authorList>
    </citation>
    <scope>NUCLEOTIDE SEQUENCE [LARGE SCALE GENOMIC DNA]</scope>
    <source>
        <strain evidence="1 2">AP103</strain>
    </source>
</reference>
<dbReference type="InterPro" id="IPR013762">
    <property type="entry name" value="Integrase-like_cat_sf"/>
</dbReference>
<evidence type="ECO:0000313" key="2">
    <source>
        <dbReference type="Proteomes" id="UP000003704"/>
    </source>
</evidence>
<protein>
    <submittedName>
        <fullName evidence="1">Uncharacterized protein</fullName>
    </submittedName>
</protein>
<keyword evidence="2" id="KW-1185">Reference proteome</keyword>
<proteinExistence type="predicted"/>
<dbReference type="STRING" id="1172194.WQQ_06570"/>
<accession>I8TA40</accession>
<dbReference type="Proteomes" id="UP000003704">
    <property type="component" value="Unassembled WGS sequence"/>
</dbReference>
<evidence type="ECO:0000313" key="1">
    <source>
        <dbReference type="EMBL" id="EIT70520.1"/>
    </source>
</evidence>
<dbReference type="GO" id="GO:0006310">
    <property type="term" value="P:DNA recombination"/>
    <property type="evidence" value="ECO:0007669"/>
    <property type="project" value="InterPro"/>
</dbReference>
<comment type="caution">
    <text evidence="1">The sequence shown here is derived from an EMBL/GenBank/DDBJ whole genome shotgun (WGS) entry which is preliminary data.</text>
</comment>
<dbReference type="EMBL" id="AKGD01000001">
    <property type="protein sequence ID" value="EIT70520.1"/>
    <property type="molecule type" value="Genomic_DNA"/>
</dbReference>
<gene>
    <name evidence="1" type="ORF">WQQ_06570</name>
</gene>
<dbReference type="RefSeq" id="WP_007183613.1">
    <property type="nucleotide sequence ID" value="NZ_AKGD01000001.1"/>
</dbReference>
<dbReference type="GO" id="GO:0003677">
    <property type="term" value="F:DNA binding"/>
    <property type="evidence" value="ECO:0007669"/>
    <property type="project" value="InterPro"/>
</dbReference>
<dbReference type="Gene3D" id="1.10.443.10">
    <property type="entry name" value="Intergrase catalytic core"/>
    <property type="match status" value="1"/>
</dbReference>
<name>I8TA40_9GAMM</name>
<dbReference type="GO" id="GO:0015074">
    <property type="term" value="P:DNA integration"/>
    <property type="evidence" value="ECO:0007669"/>
    <property type="project" value="InterPro"/>
</dbReference>
<dbReference type="OrthoDB" id="58521at2"/>
<sequence length="615" mass="70246">MPNLSDALQHHMERHGDTDHHLERVFAAQRLSINKSTIRMWRTGAKCPSDALSFRVLKQLEDRYRLADGYFRKKVPNSGRANGNLRLAGISSAERRRLAWHLPEDFDRLPRTRREEILDWVRTVIISGSTEYRRYQAAAMRHRYAIKFDLSKPKKPDLGGVGAVAIADEDGCDDEVVNRVTEAPAQLNREIAELVEFKTATLTRLGMQRSGVWGSETVQQKIEHLGLMMGGLVASPRSAVAGLGVEREKLTMALLALPSVWDWYLRWREAKRGFYTLWEIDMLMLAGALTRRETGWLRQSPHLASRLRPIDGLVSHEDIEVAREDWDAACDRAQTHALRRSKEIERVARVHRDPFEPVLAVLESDSPLGTYRQIADEILARQPDERRYPVPAAESCRAFLMLRFGMHLGLRQKNLRQLLLCPRGQAASSERKLELLRRGEIRWSERDGGWEVLVPAVAFKNADSSYFGKQPYRLILPDIGELYKQIDAYTANHRRKLLGDVLDPGTFFVKTTKRSSREAEYDQNTFYEAWRLAIQRYGIFNPYTGRGAIKGLLPHGPHNVRDVLATHILKKTGSYEQASYAIQDTPETVAKHYGRFLPQDKAALAARVLNQVWSG</sequence>
<organism evidence="1 2">
    <name type="scientific">Hydrocarboniphaga effusa AP103</name>
    <dbReference type="NCBI Taxonomy" id="1172194"/>
    <lineage>
        <taxon>Bacteria</taxon>
        <taxon>Pseudomonadati</taxon>
        <taxon>Pseudomonadota</taxon>
        <taxon>Gammaproteobacteria</taxon>
        <taxon>Nevskiales</taxon>
        <taxon>Nevskiaceae</taxon>
        <taxon>Hydrocarboniphaga</taxon>
    </lineage>
</organism>
<dbReference type="PATRIC" id="fig|1172194.4.peg.625"/>
<dbReference type="AlphaFoldDB" id="I8TA40"/>